<protein>
    <recommendedName>
        <fullName evidence="4">DUF7630 domain-containing protein</fullName>
    </recommendedName>
</protein>
<keyword evidence="2" id="KW-0812">Transmembrane</keyword>
<evidence type="ECO:0000313" key="6">
    <source>
        <dbReference type="Proteomes" id="UP001642464"/>
    </source>
</evidence>
<accession>A0ABP0QER0</accession>
<feature type="signal peptide" evidence="3">
    <location>
        <begin position="1"/>
        <end position="22"/>
    </location>
</feature>
<dbReference type="SMART" id="SM01411">
    <property type="entry name" value="Ephrin_rec_like"/>
    <property type="match status" value="2"/>
</dbReference>
<feature type="transmembrane region" description="Helical" evidence="2">
    <location>
        <begin position="1247"/>
        <end position="1269"/>
    </location>
</feature>
<reference evidence="5 6" key="1">
    <citation type="submission" date="2024-02" db="EMBL/GenBank/DDBJ databases">
        <authorList>
            <person name="Chen Y."/>
            <person name="Shah S."/>
            <person name="Dougan E. K."/>
            <person name="Thang M."/>
            <person name="Chan C."/>
        </authorList>
    </citation>
    <scope>NUCLEOTIDE SEQUENCE [LARGE SCALE GENOMIC DNA]</scope>
</reference>
<feature type="region of interest" description="Disordered" evidence="1">
    <location>
        <begin position="1645"/>
        <end position="1672"/>
    </location>
</feature>
<evidence type="ECO:0000313" key="5">
    <source>
        <dbReference type="EMBL" id="CAK9086493.1"/>
    </source>
</evidence>
<keyword evidence="2" id="KW-0472">Membrane</keyword>
<comment type="caution">
    <text evidence="5">The sequence shown here is derived from an EMBL/GenBank/DDBJ whole genome shotgun (WGS) entry which is preliminary data.</text>
</comment>
<evidence type="ECO:0000256" key="1">
    <source>
        <dbReference type="SAM" id="MobiDB-lite"/>
    </source>
</evidence>
<name>A0ABP0QER0_9DINO</name>
<proteinExistence type="predicted"/>
<feature type="chain" id="PRO_5045435542" description="DUF7630 domain-containing protein" evidence="3">
    <location>
        <begin position="23"/>
        <end position="1703"/>
    </location>
</feature>
<keyword evidence="2" id="KW-1133">Transmembrane helix</keyword>
<feature type="domain" description="DUF7630" evidence="4">
    <location>
        <begin position="869"/>
        <end position="912"/>
    </location>
</feature>
<dbReference type="Proteomes" id="UP001642464">
    <property type="component" value="Unassembled WGS sequence"/>
</dbReference>
<feature type="region of interest" description="Disordered" evidence="1">
    <location>
        <begin position="1599"/>
        <end position="1625"/>
    </location>
</feature>
<dbReference type="PANTHER" id="PTHR46967:SF1">
    <property type="entry name" value="KERATIN-ASSOCIATED PROTEIN 16-1-LIKE"/>
    <property type="match status" value="1"/>
</dbReference>
<keyword evidence="6" id="KW-1185">Reference proteome</keyword>
<feature type="transmembrane region" description="Helical" evidence="2">
    <location>
        <begin position="1106"/>
        <end position="1126"/>
    </location>
</feature>
<keyword evidence="3" id="KW-0732">Signal</keyword>
<evidence type="ECO:0000256" key="2">
    <source>
        <dbReference type="SAM" id="Phobius"/>
    </source>
</evidence>
<evidence type="ECO:0000256" key="3">
    <source>
        <dbReference type="SAM" id="SignalP"/>
    </source>
</evidence>
<dbReference type="PANTHER" id="PTHR46967">
    <property type="entry name" value="INSULIN-LIKE GROWTH FACTOR BINDING PROTEIN,N-TERMINAL"/>
    <property type="match status" value="1"/>
</dbReference>
<organism evidence="5 6">
    <name type="scientific">Durusdinium trenchii</name>
    <dbReference type="NCBI Taxonomy" id="1381693"/>
    <lineage>
        <taxon>Eukaryota</taxon>
        <taxon>Sar</taxon>
        <taxon>Alveolata</taxon>
        <taxon>Dinophyceae</taxon>
        <taxon>Suessiales</taxon>
        <taxon>Symbiodiniaceae</taxon>
        <taxon>Durusdinium</taxon>
    </lineage>
</organism>
<dbReference type="InterPro" id="IPR056047">
    <property type="entry name" value="CRMPA-like_DUF7630"/>
</dbReference>
<sequence length="1703" mass="188346">MCRATWSLVSLVSLVMVTLVQSCPDYLVNVTRCNRVDRVEDIIGPSAPTCTYDPTFRVSNALDWAYNCSLPVEIRVGLTMSLTGNLSDASYNENVLELLKEWSSQTSNQSVTPMKLQGLNLDIVRWCPRFCVMDDESSEQKMVELYRSFAGDGTSAPPSQIWLGPSTYSFRNAAAQVANEYQTPIILWSIPHLWRNFSIDHSQAAATAASLEPPSTTTRLIKDQISATTRVSSGLYSSLYSYAADSCKSFPVPAGYYLRTGAEYLSCNGPCDPVLHLDLCARPANGLAVSGAWEPSWALANGGWQDGCLLVQHFANETTNVSLTLSFPRSTAHVTISRKSEKNAVPSPYLVVENQLFEGGTSDDDVLPDGTKVSFTYSGDANVSWEICLRESCQVMTCSSPELQVPSRYCRGKVCDASDTARCCSVEPEGLNGALNKSGFNAAFDMVPPVSHWALDAIDRINAANGERVLCVAEASSEQSFFANLCRFYADRLTGQTEVRLAHQPLTAVWAAVRLRPSATVVLVCSDFDFYIRWTQASIAIYPDHGAVLSCLPFGSLMMDIVTGFELNFRSLEPQPWPSFRELVSVQPLGPFGRETDLASLRRPFGELYQERLQRNGSFPTELLFLYSAWQVMDYVAMEVSHKVLQYSFLQQHGRRDVFVKLSGDKISTFLNDKMEFDDTGLQKLSLPPRRGVATRQFAPWGEQEEIAGSAPNVSWAKKMARYLRSAIRVADSSQDILPVRYEANVDEMYPCPVGCVVAQDACSACPPGKFRSLIHRTCEPCLNGSYQDNYAAASCFSCPLHTTCNATGPPVAEPGYYVFVNETHERTYRSWSGPDACSILPGGGLFIVNPKDVSSWTASKNESKWEVIACASPELCLGENVCPASQSGFACQECETGYSRMLNSGQVCLVCPLFSQLVWKSAGIALVQCLAAALISWATLLDAKSVGHVAGPVLLTLLKGVQSFWIFLDLALSVSLISITNDASYAWLRTVTDPFMMPFLVPLLDCSPDSSMSRSVYARGWAVLLSAIAEYALLLLPWLLCSFKRNRHLTWSSLLGPIISMNRVVLPGVAFWTFKVALHCEANSIAAIDAEACEDQADTLQSPHVLLCACAWLLIVIFLEGYALWARRHDFFQVAYHQQFGALCNGLHRQYLLWPVWEGSYLVFIAIVASLTEGLGLGLIGLGCTVVMQSFSCLLLKISFPYILGVLPAFKRMIALQLSFLPILPVCRPIVAQSVQEADVLVYDQIAKIIIALAFVQMFATVLWYFCVNRVMIPLSVMEDTFVELKCRWLVDALRRLLGLHRLLVNKHHDHIEFFARRWSKSQRREFVGVIESMIWAHFAVGGTFSMSEVHMMLEDVVRNVCRSRKVAIVQHLNQDVSIAAKVAYREGRPISECIQRRAGLILATELTIAAQDVISLRREEGKTSLSSSLPKKDPDPEALEALEEEVVEGTKLPPAPVPKNTKVILQRMERSRVRASTYSSSGTATVSEEEDLEMIHSVYGLIRKYKHLTRKSDTLARAAQNSLPQAMRVGQSFRLLKEEVKTFALLTAEIERMVDTFEVEDIPLHELKDLIAQAQRLIDPTKVEKAATEDPEVLELFGESEDGSNRNGAEDHGHNGNECNAGNAGGNAEAGFAFSTSGEVIEDASWRSRSEDSLSLPGLQEASSKHSERGMAAMTVLTMNSKPRRVGKSTTRLHRCAVTNE</sequence>
<gene>
    <name evidence="5" type="ORF">SCF082_LOCUS40907</name>
</gene>
<feature type="transmembrane region" description="Helical" evidence="2">
    <location>
        <begin position="1328"/>
        <end position="1348"/>
    </location>
</feature>
<dbReference type="EMBL" id="CAXAMM010039451">
    <property type="protein sequence ID" value="CAK9086493.1"/>
    <property type="molecule type" value="Genomic_DNA"/>
</dbReference>
<feature type="transmembrane region" description="Helical" evidence="2">
    <location>
        <begin position="1022"/>
        <end position="1042"/>
    </location>
</feature>
<dbReference type="CDD" id="cd00185">
    <property type="entry name" value="TNFRSF"/>
    <property type="match status" value="1"/>
</dbReference>
<feature type="transmembrane region" description="Helical" evidence="2">
    <location>
        <begin position="1162"/>
        <end position="1189"/>
    </location>
</feature>
<dbReference type="Pfam" id="PF24633">
    <property type="entry name" value="DUF7630"/>
    <property type="match status" value="1"/>
</dbReference>
<dbReference type="PROSITE" id="PS51257">
    <property type="entry name" value="PROKAR_LIPOPROTEIN"/>
    <property type="match status" value="1"/>
</dbReference>
<evidence type="ECO:0000259" key="4">
    <source>
        <dbReference type="Pfam" id="PF24633"/>
    </source>
</evidence>